<comment type="caution">
    <text evidence="3">The sequence shown here is derived from an EMBL/GenBank/DDBJ whole genome shotgun (WGS) entry which is preliminary data.</text>
</comment>
<dbReference type="Proteomes" id="UP001168972">
    <property type="component" value="Unassembled WGS sequence"/>
</dbReference>
<evidence type="ECO:0008006" key="5">
    <source>
        <dbReference type="Google" id="ProtNLM"/>
    </source>
</evidence>
<evidence type="ECO:0000313" key="3">
    <source>
        <dbReference type="EMBL" id="KAK0174435.1"/>
    </source>
</evidence>
<sequence>MKLIFCGLIFITIVKGFDIFNNETSSGILERYKRDDTTPEILKIKYHHEEHEELIVLRKVADTTLASFMVPIWDIRVETLLGQYQIDTMKPIFYHGISGLSALTYFPHTNTLHGVINSKLYIEDLPIQNVEDSQIVNEHIHPIPDFEPLKDDNPSRTRRANGSPETQDEENRKRKLDESSKQASSQKRIAAPPAESGGLHGEENRNKMISNRAIVMHNNKYGGYQTAARELAHMMFIFNDDVEISYGCRNFNCLPSDRRQSGIMDPVNKQVGADDLMWSFCSEIHFENYANSRYSCGLLNYPMRTMGWPNHNPLRLPIESQCECYGMRANHYQVTRIFLTFYGGNICNGLLHCANDQNDYVTVGKYLDGTPCIEDEEEGICGHNECV</sequence>
<evidence type="ECO:0000256" key="1">
    <source>
        <dbReference type="SAM" id="MobiDB-lite"/>
    </source>
</evidence>
<organism evidence="3 4">
    <name type="scientific">Microctonus hyperodae</name>
    <name type="common">Parasitoid wasp</name>
    <dbReference type="NCBI Taxonomy" id="165561"/>
    <lineage>
        <taxon>Eukaryota</taxon>
        <taxon>Metazoa</taxon>
        <taxon>Ecdysozoa</taxon>
        <taxon>Arthropoda</taxon>
        <taxon>Hexapoda</taxon>
        <taxon>Insecta</taxon>
        <taxon>Pterygota</taxon>
        <taxon>Neoptera</taxon>
        <taxon>Endopterygota</taxon>
        <taxon>Hymenoptera</taxon>
        <taxon>Apocrita</taxon>
        <taxon>Ichneumonoidea</taxon>
        <taxon>Braconidae</taxon>
        <taxon>Euphorinae</taxon>
        <taxon>Microctonus</taxon>
    </lineage>
</organism>
<proteinExistence type="predicted"/>
<evidence type="ECO:0000313" key="4">
    <source>
        <dbReference type="Proteomes" id="UP001168972"/>
    </source>
</evidence>
<keyword evidence="2" id="KW-0732">Signal</keyword>
<dbReference type="AlphaFoldDB" id="A0AA39FRE6"/>
<feature type="region of interest" description="Disordered" evidence="1">
    <location>
        <begin position="143"/>
        <end position="205"/>
    </location>
</feature>
<feature type="chain" id="PRO_5041390837" description="Peptidase M12B domain-containing protein" evidence="2">
    <location>
        <begin position="17"/>
        <end position="387"/>
    </location>
</feature>
<name>A0AA39FRE6_MICHY</name>
<evidence type="ECO:0000256" key="2">
    <source>
        <dbReference type="SAM" id="SignalP"/>
    </source>
</evidence>
<reference evidence="3" key="1">
    <citation type="journal article" date="2023" name="bioRxiv">
        <title>Scaffold-level genome assemblies of two parasitoid biocontrol wasps reveal the parthenogenesis mechanism and an associated novel virus.</title>
        <authorList>
            <person name="Inwood S."/>
            <person name="Skelly J."/>
            <person name="Guhlin J."/>
            <person name="Harrop T."/>
            <person name="Goldson S."/>
            <person name="Dearden P."/>
        </authorList>
    </citation>
    <scope>NUCLEOTIDE SEQUENCE</scope>
    <source>
        <strain evidence="3">Lincoln</strain>
        <tissue evidence="3">Whole body</tissue>
    </source>
</reference>
<gene>
    <name evidence="3" type="ORF">PV327_010204</name>
</gene>
<protein>
    <recommendedName>
        <fullName evidence="5">Peptidase M12B domain-containing protein</fullName>
    </recommendedName>
</protein>
<accession>A0AA39FRE6</accession>
<feature type="compositionally biased region" description="Basic and acidic residues" evidence="1">
    <location>
        <begin position="143"/>
        <end position="155"/>
    </location>
</feature>
<reference evidence="3" key="2">
    <citation type="submission" date="2023-03" db="EMBL/GenBank/DDBJ databases">
        <authorList>
            <person name="Inwood S.N."/>
            <person name="Skelly J.G."/>
            <person name="Guhlin J."/>
            <person name="Harrop T.W.R."/>
            <person name="Goldson S.G."/>
            <person name="Dearden P.K."/>
        </authorList>
    </citation>
    <scope>NUCLEOTIDE SEQUENCE</scope>
    <source>
        <strain evidence="3">Lincoln</strain>
        <tissue evidence="3">Whole body</tissue>
    </source>
</reference>
<feature type="compositionally biased region" description="Basic and acidic residues" evidence="1">
    <location>
        <begin position="169"/>
        <end position="180"/>
    </location>
</feature>
<keyword evidence="4" id="KW-1185">Reference proteome</keyword>
<feature type="signal peptide" evidence="2">
    <location>
        <begin position="1"/>
        <end position="16"/>
    </location>
</feature>
<dbReference type="EMBL" id="JAQQBR010000006">
    <property type="protein sequence ID" value="KAK0174435.1"/>
    <property type="molecule type" value="Genomic_DNA"/>
</dbReference>